<name>A0A3N0XZT1_ANAGA</name>
<evidence type="ECO:0000313" key="2">
    <source>
        <dbReference type="Proteomes" id="UP000281406"/>
    </source>
</evidence>
<dbReference type="EMBL" id="RJVU01056109">
    <property type="protein sequence ID" value="ROK64909.1"/>
    <property type="molecule type" value="Genomic_DNA"/>
</dbReference>
<reference evidence="1 2" key="1">
    <citation type="submission" date="2018-10" db="EMBL/GenBank/DDBJ databases">
        <title>Genome assembly for a Yunnan-Guizhou Plateau 3E fish, Anabarilius grahami (Regan), and its evolutionary and genetic applications.</title>
        <authorList>
            <person name="Jiang W."/>
        </authorList>
    </citation>
    <scope>NUCLEOTIDE SEQUENCE [LARGE SCALE GENOMIC DNA]</scope>
    <source>
        <strain evidence="1">AG-KIZ</strain>
        <tissue evidence="1">Muscle</tissue>
    </source>
</reference>
<sequence>LLALPSGRDALTCCRRDFRNGSTSCHLSDAPDPTCDTEWIADDIVVVDETGATDLTRVQHAEPQTLILKERHTEINFQMECAATENLVKLSCNDLCPFSDELAATTESQRTNNAGNKSTNDGVFIILSIIIILFTVT</sequence>
<keyword evidence="2" id="KW-1185">Reference proteome</keyword>
<proteinExistence type="predicted"/>
<dbReference type="Proteomes" id="UP000281406">
    <property type="component" value="Unassembled WGS sequence"/>
</dbReference>
<organism evidence="1 2">
    <name type="scientific">Anabarilius grahami</name>
    <name type="common">Kanglang fish</name>
    <name type="synonym">Barilius grahami</name>
    <dbReference type="NCBI Taxonomy" id="495550"/>
    <lineage>
        <taxon>Eukaryota</taxon>
        <taxon>Metazoa</taxon>
        <taxon>Chordata</taxon>
        <taxon>Craniata</taxon>
        <taxon>Vertebrata</taxon>
        <taxon>Euteleostomi</taxon>
        <taxon>Actinopterygii</taxon>
        <taxon>Neopterygii</taxon>
        <taxon>Teleostei</taxon>
        <taxon>Ostariophysi</taxon>
        <taxon>Cypriniformes</taxon>
        <taxon>Xenocyprididae</taxon>
        <taxon>Xenocypridinae</taxon>
        <taxon>Xenocypridinae incertae sedis</taxon>
        <taxon>Anabarilius</taxon>
    </lineage>
</organism>
<gene>
    <name evidence="1" type="ORF">DPX16_1134</name>
</gene>
<protein>
    <submittedName>
        <fullName evidence="1">Uncharacterized protein</fullName>
    </submittedName>
</protein>
<comment type="caution">
    <text evidence="1">The sequence shown here is derived from an EMBL/GenBank/DDBJ whole genome shotgun (WGS) entry which is preliminary data.</text>
</comment>
<feature type="non-terminal residue" evidence="1">
    <location>
        <position position="1"/>
    </location>
</feature>
<accession>A0A3N0XZT1</accession>
<dbReference type="AlphaFoldDB" id="A0A3N0XZT1"/>
<evidence type="ECO:0000313" key="1">
    <source>
        <dbReference type="EMBL" id="ROK64909.1"/>
    </source>
</evidence>